<proteinExistence type="evidence at transcript level"/>
<dbReference type="AlphaFoldDB" id="A0A023FPZ3"/>
<feature type="signal peptide" evidence="1">
    <location>
        <begin position="1"/>
        <end position="22"/>
    </location>
</feature>
<sequence>MSNLPFLTLLAFIAGSLLLVEATVRGRERRQVVLNESYFEESEYCHLKEGESCLYTEGCTCKPPPTKGYIRERHFFFSPEHGRCFKHPRDIGTGCNSFEKEIDCYRQCERKLKFKGWRRVLKTKLEN</sequence>
<keyword evidence="1" id="KW-0732">Signal</keyword>
<dbReference type="GO" id="GO:0004867">
    <property type="term" value="F:serine-type endopeptidase inhibitor activity"/>
    <property type="evidence" value="ECO:0007669"/>
    <property type="project" value="InterPro"/>
</dbReference>
<protein>
    <submittedName>
        <fullName evidence="2">Putative tick kunitz 82</fullName>
    </submittedName>
</protein>
<accession>A0A023FPZ3</accession>
<feature type="chain" id="PRO_5001521151" evidence="1">
    <location>
        <begin position="23"/>
        <end position="127"/>
    </location>
</feature>
<evidence type="ECO:0000313" key="2">
    <source>
        <dbReference type="EMBL" id="JAC23806.1"/>
    </source>
</evidence>
<dbReference type="InterPro" id="IPR036880">
    <property type="entry name" value="Kunitz_BPTI_sf"/>
</dbReference>
<dbReference type="Gene3D" id="4.10.410.10">
    <property type="entry name" value="Pancreatic trypsin inhibitor Kunitz domain"/>
    <property type="match status" value="1"/>
</dbReference>
<reference evidence="2" key="1">
    <citation type="submission" date="2014-03" db="EMBL/GenBank/DDBJ databases">
        <title>The sialotranscriptome of Amblyomma triste, Amblyomma parvum and Amblyomma cajennense ticks, uncovered by 454-based RNA-seq.</title>
        <authorList>
            <person name="Garcia G.R."/>
            <person name="Gardinassi L.G."/>
            <person name="Ribeiro J.M."/>
            <person name="Anatriello E."/>
            <person name="Ferreira B.R."/>
            <person name="Moreira H.N."/>
            <person name="Mafra C."/>
            <person name="Olegario M.M."/>
            <person name="Szabo P.J."/>
            <person name="Miranda-Santos I.K."/>
            <person name="Maruyama S.R."/>
        </authorList>
    </citation>
    <scope>NUCLEOTIDE SEQUENCE</scope>
    <source>
        <strain evidence="2">Uberlandia</strain>
        <tissue evidence="2">Salivary glands</tissue>
    </source>
</reference>
<dbReference type="EMBL" id="GBBK01000676">
    <property type="protein sequence ID" value="JAC23806.1"/>
    <property type="molecule type" value="mRNA"/>
</dbReference>
<evidence type="ECO:0000256" key="1">
    <source>
        <dbReference type="SAM" id="SignalP"/>
    </source>
</evidence>
<name>A0A023FPZ3_AMBCJ</name>
<dbReference type="SUPFAM" id="SSF57362">
    <property type="entry name" value="BPTI-like"/>
    <property type="match status" value="1"/>
</dbReference>
<organism evidence="2">
    <name type="scientific">Amblyomma cajennense</name>
    <name type="common">Cayenne tick</name>
    <name type="synonym">Acarus cajennensis</name>
    <dbReference type="NCBI Taxonomy" id="34607"/>
    <lineage>
        <taxon>Eukaryota</taxon>
        <taxon>Metazoa</taxon>
        <taxon>Ecdysozoa</taxon>
        <taxon>Arthropoda</taxon>
        <taxon>Chelicerata</taxon>
        <taxon>Arachnida</taxon>
        <taxon>Acari</taxon>
        <taxon>Parasitiformes</taxon>
        <taxon>Ixodida</taxon>
        <taxon>Ixodoidea</taxon>
        <taxon>Ixodidae</taxon>
        <taxon>Amblyomminae</taxon>
        <taxon>Amblyomma</taxon>
    </lineage>
</organism>